<sequence length="467" mass="52098">MVQVMGFRKLRSDLETVPFKLEIEEPLQEEHAPLNKRFKSSSTSQEQWNASNSASSSSPSQYNILDEPSPLGLRLRKSPSLLDLIEMKLSQGNVIIANTQNENFLSSGLKKESRGAAASDSVEKLKASNFPASLLRIGSWEYKSKHEGDLVAKCYFAKHKLVWEVLEGELKNKMEIQWSDIMALKANCPDTGPSSLTVVLARQPLFFKETNPQPRKHTIWQATSDFTEGEACKHRQHFLEFPQGLLAKHFEKLIQCDTHLNFLSQQPEIILDSPHFDTRPAAFENLDNPEDLDLHLVNCKGSTTSCLQDIGSPHSSLSPSFKIEHNDLLGIASDNLPCEAPFPSSGSTSSETDFKGPRNWDQIKLPGLRPSMAKDPAALQSSHDKESADEGPADGKSIQLSHDLESMQNNKIKMDVKASEEEFRDVSRGKQTLGMPRKDSLGELLLQLPRIASLSKFLFDISEDSDN</sequence>
<dbReference type="InterPro" id="IPR057939">
    <property type="entry name" value="TRF2_HOY1_PH"/>
</dbReference>
<keyword evidence="5" id="KW-1185">Reference proteome</keyword>
<proteinExistence type="predicted"/>
<feature type="domain" description="TRF2/HOY1 PH-like" evidence="2">
    <location>
        <begin position="129"/>
        <end position="246"/>
    </location>
</feature>
<organism evidence="3">
    <name type="scientific">Glycine max</name>
    <name type="common">Soybean</name>
    <name type="synonym">Glycine hispida</name>
    <dbReference type="NCBI Taxonomy" id="3847"/>
    <lineage>
        <taxon>Eukaryota</taxon>
        <taxon>Viridiplantae</taxon>
        <taxon>Streptophyta</taxon>
        <taxon>Embryophyta</taxon>
        <taxon>Tracheophyta</taxon>
        <taxon>Spermatophyta</taxon>
        <taxon>Magnoliopsida</taxon>
        <taxon>eudicotyledons</taxon>
        <taxon>Gunneridae</taxon>
        <taxon>Pentapetalae</taxon>
        <taxon>rosids</taxon>
        <taxon>fabids</taxon>
        <taxon>Fabales</taxon>
        <taxon>Fabaceae</taxon>
        <taxon>Papilionoideae</taxon>
        <taxon>50 kb inversion clade</taxon>
        <taxon>NPAAA clade</taxon>
        <taxon>indigoferoid/millettioid clade</taxon>
        <taxon>Phaseoleae</taxon>
        <taxon>Glycine</taxon>
        <taxon>Glycine subgen. Soja</taxon>
    </lineage>
</organism>
<dbReference type="Gramene" id="KRH72343">
    <property type="protein sequence ID" value="KRH72343"/>
    <property type="gene ID" value="GLYMA_02G206600"/>
</dbReference>
<reference evidence="3" key="3">
    <citation type="submission" date="2018-07" db="EMBL/GenBank/DDBJ databases">
        <title>WGS assembly of Glycine max.</title>
        <authorList>
            <person name="Schmutz J."/>
            <person name="Cannon S."/>
            <person name="Schlueter J."/>
            <person name="Ma J."/>
            <person name="Mitros T."/>
            <person name="Nelson W."/>
            <person name="Hyten D."/>
            <person name="Song Q."/>
            <person name="Thelen J."/>
            <person name="Cheng J."/>
            <person name="Xu D."/>
            <person name="Hellsten U."/>
            <person name="May G."/>
            <person name="Yu Y."/>
            <person name="Sakurai T."/>
            <person name="Umezawa T."/>
            <person name="Bhattacharyya M."/>
            <person name="Sandhu D."/>
            <person name="Valliyodan B."/>
            <person name="Lindquist E."/>
            <person name="Peto M."/>
            <person name="Grant D."/>
            <person name="Shu S."/>
            <person name="Goodstein D."/>
            <person name="Barry K."/>
            <person name="Futrell-Griggs M."/>
            <person name="Abernathy B."/>
            <person name="Du J."/>
            <person name="Tian Z."/>
            <person name="Zhu L."/>
            <person name="Gill N."/>
            <person name="Joshi T."/>
            <person name="Libault M."/>
            <person name="Sethuraman A."/>
            <person name="Zhang X."/>
            <person name="Shinozaki K."/>
            <person name="Nguyen H."/>
            <person name="Wing R."/>
            <person name="Cregan P."/>
            <person name="Specht J."/>
            <person name="Grimwood J."/>
            <person name="Rokhsar D."/>
            <person name="Stacey G."/>
            <person name="Shoemaker R."/>
            <person name="Jackson S."/>
        </authorList>
    </citation>
    <scope>NUCLEOTIDE SEQUENCE</scope>
    <source>
        <tissue evidence="3">Callus</tissue>
    </source>
</reference>
<dbReference type="Pfam" id="PF24818">
    <property type="entry name" value="PH_TRF2_HOY1"/>
    <property type="match status" value="1"/>
</dbReference>
<protein>
    <recommendedName>
        <fullName evidence="2">TRF2/HOY1 PH-like domain-containing protein</fullName>
    </recommendedName>
</protein>
<dbReference type="PANTHER" id="PTHR33494">
    <property type="entry name" value="OS02G0793800 PROTEIN"/>
    <property type="match status" value="1"/>
</dbReference>
<evidence type="ECO:0000313" key="4">
    <source>
        <dbReference type="EnsemblPlants" id="KRH72343"/>
    </source>
</evidence>
<feature type="compositionally biased region" description="Low complexity" evidence="1">
    <location>
        <begin position="49"/>
        <end position="60"/>
    </location>
</feature>
<reference evidence="4" key="2">
    <citation type="submission" date="2018-02" db="UniProtKB">
        <authorList>
            <consortium name="EnsemblPlants"/>
        </authorList>
    </citation>
    <scope>IDENTIFICATION</scope>
    <source>
        <strain evidence="4">Williams 82</strain>
    </source>
</reference>
<evidence type="ECO:0000313" key="5">
    <source>
        <dbReference type="Proteomes" id="UP000008827"/>
    </source>
</evidence>
<dbReference type="AlphaFoldDB" id="A0A0R0KZC4"/>
<dbReference type="EnsemblPlants" id="KRH72343">
    <property type="protein sequence ID" value="KRH72343"/>
    <property type="gene ID" value="GLYMA_02G206600"/>
</dbReference>
<gene>
    <name evidence="4" type="primary">LOC100794550</name>
    <name evidence="3" type="ORF">GLYMA_02G206600</name>
</gene>
<dbReference type="EMBL" id="CM000835">
    <property type="protein sequence ID" value="KRH72343.1"/>
    <property type="molecule type" value="Genomic_DNA"/>
</dbReference>
<feature type="region of interest" description="Disordered" evidence="1">
    <location>
        <begin position="339"/>
        <end position="397"/>
    </location>
</feature>
<dbReference type="PANTHER" id="PTHR33494:SF27">
    <property type="entry name" value="ATP-DEPENDENT DNA HELICASE"/>
    <property type="match status" value="1"/>
</dbReference>
<name>A0A0R0KZC4_SOYBN</name>
<feature type="region of interest" description="Disordered" evidence="1">
    <location>
        <begin position="32"/>
        <end position="63"/>
    </location>
</feature>
<reference evidence="3 4" key="1">
    <citation type="journal article" date="2010" name="Nature">
        <title>Genome sequence of the palaeopolyploid soybean.</title>
        <authorList>
            <person name="Schmutz J."/>
            <person name="Cannon S.B."/>
            <person name="Schlueter J."/>
            <person name="Ma J."/>
            <person name="Mitros T."/>
            <person name="Nelson W."/>
            <person name="Hyten D.L."/>
            <person name="Song Q."/>
            <person name="Thelen J.J."/>
            <person name="Cheng J."/>
            <person name="Xu D."/>
            <person name="Hellsten U."/>
            <person name="May G.D."/>
            <person name="Yu Y."/>
            <person name="Sakurai T."/>
            <person name="Umezawa T."/>
            <person name="Bhattacharyya M.K."/>
            <person name="Sandhu D."/>
            <person name="Valliyodan B."/>
            <person name="Lindquist E."/>
            <person name="Peto M."/>
            <person name="Grant D."/>
            <person name="Shu S."/>
            <person name="Goodstein D."/>
            <person name="Barry K."/>
            <person name="Futrell-Griggs M."/>
            <person name="Abernathy B."/>
            <person name="Du J."/>
            <person name="Tian Z."/>
            <person name="Zhu L."/>
            <person name="Gill N."/>
            <person name="Joshi T."/>
            <person name="Libault M."/>
            <person name="Sethuraman A."/>
            <person name="Zhang X.-C."/>
            <person name="Shinozaki K."/>
            <person name="Nguyen H.T."/>
            <person name="Wing R.A."/>
            <person name="Cregan P."/>
            <person name="Specht J."/>
            <person name="Grimwood J."/>
            <person name="Rokhsar D."/>
            <person name="Stacey G."/>
            <person name="Shoemaker R.C."/>
            <person name="Jackson S.A."/>
        </authorList>
    </citation>
    <scope>NUCLEOTIDE SEQUENCE</scope>
    <source>
        <strain evidence="4">cv. Williams 82</strain>
        <tissue evidence="3">Callus</tissue>
    </source>
</reference>
<evidence type="ECO:0000256" key="1">
    <source>
        <dbReference type="SAM" id="MobiDB-lite"/>
    </source>
</evidence>
<evidence type="ECO:0000259" key="2">
    <source>
        <dbReference type="Pfam" id="PF24818"/>
    </source>
</evidence>
<dbReference type="ExpressionAtlas" id="A0A0R0KZC4">
    <property type="expression patterns" value="baseline and differential"/>
</dbReference>
<accession>A0A0R0KZC4</accession>
<evidence type="ECO:0000313" key="3">
    <source>
        <dbReference type="EMBL" id="KRH72343.1"/>
    </source>
</evidence>
<dbReference type="Proteomes" id="UP000008827">
    <property type="component" value="Chromosome 2"/>
</dbReference>